<dbReference type="AlphaFoldDB" id="A0AB39HL48"/>
<protein>
    <submittedName>
        <fullName evidence="1">Uncharacterized protein</fullName>
    </submittedName>
</protein>
<proteinExistence type="predicted"/>
<name>A0AB39HL48_9BACI</name>
<reference evidence="1" key="1">
    <citation type="submission" date="2024-07" db="EMBL/GenBank/DDBJ databases">
        <title>Halotolerant mesophilic bacterium Ornithinibacillus sp. 4-3, sp. nov., isolated from soil.</title>
        <authorList>
            <person name="Sidarenka A.V."/>
            <person name="Guliayeva D.E."/>
            <person name="Leanovich S.I."/>
            <person name="Hileuskaya K.S."/>
            <person name="Akhremchuk A.E."/>
            <person name="Sikolenko M.A."/>
            <person name="Valentovich L.N."/>
        </authorList>
    </citation>
    <scope>NUCLEOTIDE SEQUENCE</scope>
    <source>
        <strain evidence="1">4-3</strain>
    </source>
</reference>
<accession>A0AB39HL48</accession>
<evidence type="ECO:0000313" key="1">
    <source>
        <dbReference type="EMBL" id="XDK32859.1"/>
    </source>
</evidence>
<gene>
    <name evidence="1" type="ORF">AB4Y30_00255</name>
</gene>
<sequence length="43" mass="4980">MEEIILLQEDKSKANMETNIVLPRALIITPPSCYFLKLDLLFD</sequence>
<dbReference type="RefSeq" id="WP_368653546.1">
    <property type="nucleotide sequence ID" value="NZ_CP162599.1"/>
</dbReference>
<organism evidence="1">
    <name type="scientific">Ornithinibacillus sp. 4-3</name>
    <dbReference type="NCBI Taxonomy" id="3231488"/>
    <lineage>
        <taxon>Bacteria</taxon>
        <taxon>Bacillati</taxon>
        <taxon>Bacillota</taxon>
        <taxon>Bacilli</taxon>
        <taxon>Bacillales</taxon>
        <taxon>Bacillaceae</taxon>
        <taxon>Ornithinibacillus</taxon>
    </lineage>
</organism>
<dbReference type="EMBL" id="CP162599">
    <property type="protein sequence ID" value="XDK32859.1"/>
    <property type="molecule type" value="Genomic_DNA"/>
</dbReference>